<feature type="compositionally biased region" description="Low complexity" evidence="1">
    <location>
        <begin position="49"/>
        <end position="65"/>
    </location>
</feature>
<name>A0A0D3FKP4_9ORYZ</name>
<evidence type="ECO:0000256" key="1">
    <source>
        <dbReference type="SAM" id="MobiDB-lite"/>
    </source>
</evidence>
<reference evidence="2" key="2">
    <citation type="submission" date="2015-03" db="UniProtKB">
        <authorList>
            <consortium name="EnsemblPlants"/>
        </authorList>
    </citation>
    <scope>IDENTIFICATION</scope>
</reference>
<dbReference type="EnsemblPlants" id="OBART03G24040.1">
    <property type="protein sequence ID" value="OBART03G24040.1"/>
    <property type="gene ID" value="OBART03G24040"/>
</dbReference>
<protein>
    <submittedName>
        <fullName evidence="2">Uncharacterized protein</fullName>
    </submittedName>
</protein>
<proteinExistence type="predicted"/>
<organism evidence="2">
    <name type="scientific">Oryza barthii</name>
    <dbReference type="NCBI Taxonomy" id="65489"/>
    <lineage>
        <taxon>Eukaryota</taxon>
        <taxon>Viridiplantae</taxon>
        <taxon>Streptophyta</taxon>
        <taxon>Embryophyta</taxon>
        <taxon>Tracheophyta</taxon>
        <taxon>Spermatophyta</taxon>
        <taxon>Magnoliopsida</taxon>
        <taxon>Liliopsida</taxon>
        <taxon>Poales</taxon>
        <taxon>Poaceae</taxon>
        <taxon>BOP clade</taxon>
        <taxon>Oryzoideae</taxon>
        <taxon>Oryzeae</taxon>
        <taxon>Oryzinae</taxon>
        <taxon>Oryza</taxon>
    </lineage>
</organism>
<feature type="compositionally biased region" description="Low complexity" evidence="1">
    <location>
        <begin position="1"/>
        <end position="18"/>
    </location>
</feature>
<feature type="region of interest" description="Disordered" evidence="1">
    <location>
        <begin position="1"/>
        <end position="21"/>
    </location>
</feature>
<dbReference type="Gramene" id="OBART03G24040.1">
    <property type="protein sequence ID" value="OBART03G24040.1"/>
    <property type="gene ID" value="OBART03G24040"/>
</dbReference>
<accession>A0A0D3FKP4</accession>
<evidence type="ECO:0000313" key="2">
    <source>
        <dbReference type="EnsemblPlants" id="OBART03G24040.1"/>
    </source>
</evidence>
<dbReference type="Proteomes" id="UP000026960">
    <property type="component" value="Chromosome 3"/>
</dbReference>
<feature type="region of interest" description="Disordered" evidence="1">
    <location>
        <begin position="34"/>
        <end position="65"/>
    </location>
</feature>
<dbReference type="PaxDb" id="65489-OBART03G24040.1"/>
<reference evidence="2" key="1">
    <citation type="journal article" date="2009" name="Rice">
        <title>De Novo Next Generation Sequencing of Plant Genomes.</title>
        <authorList>
            <person name="Rounsley S."/>
            <person name="Marri P.R."/>
            <person name="Yu Y."/>
            <person name="He R."/>
            <person name="Sisneros N."/>
            <person name="Goicoechea J.L."/>
            <person name="Lee S.J."/>
            <person name="Angelova A."/>
            <person name="Kudrna D."/>
            <person name="Luo M."/>
            <person name="Affourtit J."/>
            <person name="Desany B."/>
            <person name="Knight J."/>
            <person name="Niazi F."/>
            <person name="Egholm M."/>
            <person name="Wing R.A."/>
        </authorList>
    </citation>
    <scope>NUCLEOTIDE SEQUENCE [LARGE SCALE GENOMIC DNA]</scope>
    <source>
        <strain evidence="2">cv. IRGC 105608</strain>
    </source>
</reference>
<dbReference type="AlphaFoldDB" id="A0A0D3FKP4"/>
<dbReference type="HOGENOM" id="CLU_1573027_0_0_1"/>
<sequence length="170" mass="18769">MRARPHQPAAAAMARPSAGHSNSLRHLLWRSPKVSAATPCPSSRTLGMAPTTSASPASPLTSRRCPSRPMCRPYLRSARRGSASSWRTSTWCWRQLTGAGENGMCARNSSQLPLVQANEAARRSGTPPPSPNMVADLGRRRLLSRRLGLGWDMWCGDETDWVWFDRTQSR</sequence>
<keyword evidence="3" id="KW-1185">Reference proteome</keyword>
<evidence type="ECO:0000313" key="3">
    <source>
        <dbReference type="Proteomes" id="UP000026960"/>
    </source>
</evidence>